<organism evidence="1 2">
    <name type="scientific">Paraglaciecola agarilytica NO2</name>
    <dbReference type="NCBI Taxonomy" id="1125747"/>
    <lineage>
        <taxon>Bacteria</taxon>
        <taxon>Pseudomonadati</taxon>
        <taxon>Pseudomonadota</taxon>
        <taxon>Gammaproteobacteria</taxon>
        <taxon>Alteromonadales</taxon>
        <taxon>Alteromonadaceae</taxon>
        <taxon>Paraglaciecola</taxon>
    </lineage>
</organism>
<evidence type="ECO:0000313" key="2">
    <source>
        <dbReference type="Proteomes" id="UP000008372"/>
    </source>
</evidence>
<sequence length="64" mass="7106">MASIKHIINQVIGKPLAGCAKTLAFSAAWGVSHPNGVLKFAQIYFFISYNVCHNWMCKFSTDKT</sequence>
<evidence type="ECO:0000313" key="1">
    <source>
        <dbReference type="EMBL" id="GAC04056.1"/>
    </source>
</evidence>
<protein>
    <submittedName>
        <fullName evidence="1">Uncharacterized protein</fullName>
    </submittedName>
</protein>
<dbReference type="Proteomes" id="UP000008372">
    <property type="component" value="Unassembled WGS sequence"/>
</dbReference>
<name>A0ABQ0I3Z5_9ALTE</name>
<proteinExistence type="predicted"/>
<gene>
    <name evidence="1" type="ORF">GAGA_1198</name>
</gene>
<accession>A0ABQ0I3Z5</accession>
<comment type="caution">
    <text evidence="1">The sequence shown here is derived from an EMBL/GenBank/DDBJ whole genome shotgun (WGS) entry which is preliminary data.</text>
</comment>
<dbReference type="EMBL" id="BAEK01000020">
    <property type="protein sequence ID" value="GAC04056.1"/>
    <property type="molecule type" value="Genomic_DNA"/>
</dbReference>
<reference evidence="1 2" key="1">
    <citation type="journal article" date="2014" name="Environ. Microbiol.">
        <title>Comparative genomics of the marine bacterial genus Glaciecola reveals the high degree of genomic diversity and genomic characteristic for cold adaptation.</title>
        <authorList>
            <person name="Qin Q.L."/>
            <person name="Xie B.B."/>
            <person name="Yu Y."/>
            <person name="Shu Y.L."/>
            <person name="Rong J.C."/>
            <person name="Zhang Y.J."/>
            <person name="Zhao D.L."/>
            <person name="Chen X.L."/>
            <person name="Zhang X.Y."/>
            <person name="Chen B."/>
            <person name="Zhou B.C."/>
            <person name="Zhang Y.Z."/>
        </authorList>
    </citation>
    <scope>NUCLEOTIDE SEQUENCE [LARGE SCALE GENOMIC DNA]</scope>
    <source>
        <strain evidence="1 2">NO2</strain>
    </source>
</reference>
<keyword evidence="2" id="KW-1185">Reference proteome</keyword>